<organism evidence="2 3">
    <name type="scientific">Sphingobacterium lactis</name>
    <dbReference type="NCBI Taxonomy" id="797291"/>
    <lineage>
        <taxon>Bacteria</taxon>
        <taxon>Pseudomonadati</taxon>
        <taxon>Bacteroidota</taxon>
        <taxon>Sphingobacteriia</taxon>
        <taxon>Sphingobacteriales</taxon>
        <taxon>Sphingobacteriaceae</taxon>
        <taxon>Sphingobacterium</taxon>
    </lineage>
</organism>
<protein>
    <recommendedName>
        <fullName evidence="4">DUF3592 domain-containing protein</fullName>
    </recommendedName>
</protein>
<name>A0A1H5TXT3_9SPHI</name>
<proteinExistence type="predicted"/>
<feature type="transmembrane region" description="Helical" evidence="1">
    <location>
        <begin position="12"/>
        <end position="29"/>
    </location>
</feature>
<evidence type="ECO:0008006" key="4">
    <source>
        <dbReference type="Google" id="ProtNLM"/>
    </source>
</evidence>
<dbReference type="Proteomes" id="UP000236731">
    <property type="component" value="Unassembled WGS sequence"/>
</dbReference>
<dbReference type="EMBL" id="FNUT01000002">
    <property type="protein sequence ID" value="SEF67644.1"/>
    <property type="molecule type" value="Genomic_DNA"/>
</dbReference>
<feature type="transmembrane region" description="Helical" evidence="1">
    <location>
        <begin position="106"/>
        <end position="123"/>
    </location>
</feature>
<keyword evidence="1" id="KW-1133">Transmembrane helix</keyword>
<keyword evidence="3" id="KW-1185">Reference proteome</keyword>
<evidence type="ECO:0000313" key="2">
    <source>
        <dbReference type="EMBL" id="SEF67644.1"/>
    </source>
</evidence>
<evidence type="ECO:0000256" key="1">
    <source>
        <dbReference type="SAM" id="Phobius"/>
    </source>
</evidence>
<keyword evidence="1" id="KW-0472">Membrane</keyword>
<accession>A0A1H5TXT3</accession>
<reference evidence="3" key="1">
    <citation type="submission" date="2016-10" db="EMBL/GenBank/DDBJ databases">
        <authorList>
            <person name="Varghese N."/>
            <person name="Submissions S."/>
        </authorList>
    </citation>
    <scope>NUCLEOTIDE SEQUENCE [LARGE SCALE GENOMIC DNA]</scope>
    <source>
        <strain evidence="3">DSM 22361</strain>
    </source>
</reference>
<dbReference type="AlphaFoldDB" id="A0A1H5TXT3"/>
<keyword evidence="1" id="KW-0812">Transmembrane</keyword>
<evidence type="ECO:0000313" key="3">
    <source>
        <dbReference type="Proteomes" id="UP000236731"/>
    </source>
</evidence>
<sequence>MSYLSYSKVRPFIIGFLVLGVIYNVYFFFQNSRLEKENTVSHVVIEQYCRYSKGSSLVQINYNGKVYDVRMANQECLKYPKGSMIYLVYNDRYDYFYQPDGLRKDSFRLFFFSFLLLLAIIPWNRLFRSDSTSCEGNF</sequence>
<gene>
    <name evidence="2" type="ORF">SAMN05421877_102114</name>
</gene>